<protein>
    <submittedName>
        <fullName evidence="1">Uncharacterized protein</fullName>
    </submittedName>
</protein>
<proteinExistence type="predicted"/>
<evidence type="ECO:0000313" key="2">
    <source>
        <dbReference type="Proteomes" id="UP000679226"/>
    </source>
</evidence>
<gene>
    <name evidence="1" type="ORF">INE88_03569</name>
</gene>
<accession>A0A975Q6S6</accession>
<sequence length="132" mass="14561">MAIMLMNSSTLVAQSAYSNYGYSVQKNTASITFKNSSDYTMTLRIVYSLGGLYTIVSLPAHSSRTVSFSKSGTFKLKIKATRYEQSSYHDGGKFSVTCNDTEWTEGEMTFQMSSYGSGLGPSISAKEFENDR</sequence>
<organism evidence="1 2">
    <name type="scientific">Bacteroides eggerthii</name>
    <dbReference type="NCBI Taxonomy" id="28111"/>
    <lineage>
        <taxon>Bacteria</taxon>
        <taxon>Pseudomonadati</taxon>
        <taxon>Bacteroidota</taxon>
        <taxon>Bacteroidia</taxon>
        <taxon>Bacteroidales</taxon>
        <taxon>Bacteroidaceae</taxon>
        <taxon>Bacteroides</taxon>
    </lineage>
</organism>
<dbReference type="KEGG" id="beg:INE88_03569"/>
<dbReference type="AlphaFoldDB" id="A0A975Q6S6"/>
<reference evidence="1" key="1">
    <citation type="journal article" date="2021" name="PLoS Genet.">
        <title>Mobile Type VI secretion system loci of the gut Bacteroidales display extensive intra-ecosystem transfer, multi-species spread and geographical clustering.</title>
        <authorList>
            <person name="Garcia-Bayona L."/>
            <person name="Coyne M.J."/>
            <person name="Comstock L.E."/>
        </authorList>
    </citation>
    <scope>NUCLEOTIDE SEQUENCE</scope>
    <source>
        <strain evidence="1">CL11T00C20</strain>
    </source>
</reference>
<dbReference type="Proteomes" id="UP000679226">
    <property type="component" value="Chromosome"/>
</dbReference>
<name>A0A975Q6S6_9BACE</name>
<dbReference type="EMBL" id="CP072227">
    <property type="protein sequence ID" value="QUT46734.1"/>
    <property type="molecule type" value="Genomic_DNA"/>
</dbReference>
<evidence type="ECO:0000313" key="1">
    <source>
        <dbReference type="EMBL" id="QUT46734.1"/>
    </source>
</evidence>